<dbReference type="EMBL" id="JBHSXM010000001">
    <property type="protein sequence ID" value="MFC6836759.1"/>
    <property type="molecule type" value="Genomic_DNA"/>
</dbReference>
<comment type="caution">
    <text evidence="1">The sequence shown here is derived from an EMBL/GenBank/DDBJ whole genome shotgun (WGS) entry which is preliminary data.</text>
</comment>
<dbReference type="RefSeq" id="WP_304448437.1">
    <property type="nucleotide sequence ID" value="NZ_JARRAH010000001.1"/>
</dbReference>
<keyword evidence="2" id="KW-1185">Reference proteome</keyword>
<evidence type="ECO:0000313" key="2">
    <source>
        <dbReference type="Proteomes" id="UP001596406"/>
    </source>
</evidence>
<sequence>MGDTRAVTPVVGKTLEAGVVVLFIGLLTATLYGGVVPDYRTTAAEGVGERTLVAGAERVQQAVPPAATHADVTLDVHLPRTIRGEPYAVVADGRALVLDHPHPAVDGRVRLALPERVARVEGEWRSTERAVVAVRGGERVVVELTTEEGRA</sequence>
<accession>A0ABD5U8T8</accession>
<dbReference type="InterPro" id="IPR055690">
    <property type="entry name" value="DUF7266"/>
</dbReference>
<organism evidence="1 2">
    <name type="scientific">Halomarina ordinaria</name>
    <dbReference type="NCBI Taxonomy" id="3033939"/>
    <lineage>
        <taxon>Archaea</taxon>
        <taxon>Methanobacteriati</taxon>
        <taxon>Methanobacteriota</taxon>
        <taxon>Stenosarchaea group</taxon>
        <taxon>Halobacteria</taxon>
        <taxon>Halobacteriales</taxon>
        <taxon>Natronomonadaceae</taxon>
        <taxon>Halomarina</taxon>
    </lineage>
</organism>
<dbReference type="AlphaFoldDB" id="A0ABD5U8T8"/>
<proteinExistence type="predicted"/>
<name>A0ABD5U8T8_9EURY</name>
<evidence type="ECO:0000313" key="1">
    <source>
        <dbReference type="EMBL" id="MFC6836759.1"/>
    </source>
</evidence>
<dbReference type="Pfam" id="PF23928">
    <property type="entry name" value="DUF7266"/>
    <property type="match status" value="1"/>
</dbReference>
<reference evidence="1 2" key="1">
    <citation type="journal article" date="2019" name="Int. J. Syst. Evol. Microbiol.">
        <title>The Global Catalogue of Microorganisms (GCM) 10K type strain sequencing project: providing services to taxonomists for standard genome sequencing and annotation.</title>
        <authorList>
            <consortium name="The Broad Institute Genomics Platform"/>
            <consortium name="The Broad Institute Genome Sequencing Center for Infectious Disease"/>
            <person name="Wu L."/>
            <person name="Ma J."/>
        </authorList>
    </citation>
    <scope>NUCLEOTIDE SEQUENCE [LARGE SCALE GENOMIC DNA]</scope>
    <source>
        <strain evidence="1 2">PSRA2</strain>
    </source>
</reference>
<gene>
    <name evidence="1" type="ORF">ACFQHK_09565</name>
</gene>
<dbReference type="Proteomes" id="UP001596406">
    <property type="component" value="Unassembled WGS sequence"/>
</dbReference>
<protein>
    <submittedName>
        <fullName evidence="1">Uncharacterized protein</fullName>
    </submittedName>
</protein>